<keyword evidence="8" id="KW-1185">Reference proteome</keyword>
<dbReference type="RefSeq" id="WP_343904413.1">
    <property type="nucleotide sequence ID" value="NZ_BAAAIS010000002.1"/>
</dbReference>
<dbReference type="SUPFAM" id="SSF52540">
    <property type="entry name" value="P-loop containing nucleoside triphosphate hydrolases"/>
    <property type="match status" value="1"/>
</dbReference>
<feature type="transmembrane region" description="Helical" evidence="5">
    <location>
        <begin position="12"/>
        <end position="33"/>
    </location>
</feature>
<keyword evidence="5" id="KW-1133">Transmembrane helix</keyword>
<dbReference type="PANTHER" id="PTHR22683">
    <property type="entry name" value="SPORULATION PROTEIN RELATED"/>
    <property type="match status" value="1"/>
</dbReference>
<keyword evidence="1 3" id="KW-0547">Nucleotide-binding</keyword>
<protein>
    <recommendedName>
        <fullName evidence="6">FtsK domain-containing protein</fullName>
    </recommendedName>
</protein>
<sequence length="513" mass="55625">MSARKDDDWAAALAGGCLAVLFISASWLFRRFWVALAWLTVFAMAWSADADAYASWPVRTVVVAGVLVVLAILSRRFPWVTKALPVASELRRRREARERSAGNGLLRKFGFVTSDDTTLYRTSFARGVWTIDAPLASLTDPYAVEAVLWDRLAIIDGAQDVSVEQTAVGGHFRITFLSEPRRDARAELALLDRPLPWSGDWDAVPYGVRADGSLATHRLRECSGTVVGGLPGGGKTGGLATLLSGLVSSPAVQFFVWDGKGGHDWGWLAPRAALYNRDDEDRERVALELEAVVQVMRSRLDGMVQMRGGPSIWETGGPSPDIPLLVVVVDECQTVLDKEMIPRADKDALAYRQRTEAALSVLVRKGRSVGIWVIPTTQKPTSDSLPTTIGANAASAIAFRVKTHEAERAILGTAPGPDEPSATSLPAVPGYAVVASENGDREVVRFGYLSSEVAGQIAAEHADLRRSVIGPIVRESKKDQEENTDSPSPTRRTEASSRSRSSRSSRKPRNEAA</sequence>
<dbReference type="InterPro" id="IPR027417">
    <property type="entry name" value="P-loop_NTPase"/>
</dbReference>
<dbReference type="Gene3D" id="3.40.50.300">
    <property type="entry name" value="P-loop containing nucleotide triphosphate hydrolases"/>
    <property type="match status" value="1"/>
</dbReference>
<evidence type="ECO:0000313" key="7">
    <source>
        <dbReference type="EMBL" id="MFD1835300.1"/>
    </source>
</evidence>
<feature type="region of interest" description="Disordered" evidence="4">
    <location>
        <begin position="470"/>
        <end position="513"/>
    </location>
</feature>
<dbReference type="InterPro" id="IPR050206">
    <property type="entry name" value="FtsK/SpoIIIE/SftA"/>
</dbReference>
<feature type="transmembrane region" description="Helical" evidence="5">
    <location>
        <begin position="53"/>
        <end position="73"/>
    </location>
</feature>
<organism evidence="7 8">
    <name type="scientific">Brachybacterium rhamnosum</name>
    <dbReference type="NCBI Taxonomy" id="173361"/>
    <lineage>
        <taxon>Bacteria</taxon>
        <taxon>Bacillati</taxon>
        <taxon>Actinomycetota</taxon>
        <taxon>Actinomycetes</taxon>
        <taxon>Micrococcales</taxon>
        <taxon>Dermabacteraceae</taxon>
        <taxon>Brachybacterium</taxon>
    </lineage>
</organism>
<feature type="binding site" evidence="3">
    <location>
        <begin position="229"/>
        <end position="236"/>
    </location>
    <ligand>
        <name>ATP</name>
        <dbReference type="ChEBI" id="CHEBI:30616"/>
    </ligand>
</feature>
<name>A0ABW4PZW1_9MICO</name>
<dbReference type="EMBL" id="JBHUFL010000002">
    <property type="protein sequence ID" value="MFD1835300.1"/>
    <property type="molecule type" value="Genomic_DNA"/>
</dbReference>
<keyword evidence="5" id="KW-0472">Membrane</keyword>
<keyword evidence="2 3" id="KW-0067">ATP-binding</keyword>
<reference evidence="8" key="1">
    <citation type="journal article" date="2019" name="Int. J. Syst. Evol. Microbiol.">
        <title>The Global Catalogue of Microorganisms (GCM) 10K type strain sequencing project: providing services to taxonomists for standard genome sequencing and annotation.</title>
        <authorList>
            <consortium name="The Broad Institute Genomics Platform"/>
            <consortium name="The Broad Institute Genome Sequencing Center for Infectious Disease"/>
            <person name="Wu L."/>
            <person name="Ma J."/>
        </authorList>
    </citation>
    <scope>NUCLEOTIDE SEQUENCE [LARGE SCALE GENOMIC DNA]</scope>
    <source>
        <strain evidence="8">JCM 11650</strain>
    </source>
</reference>
<accession>A0ABW4PZW1</accession>
<evidence type="ECO:0000256" key="2">
    <source>
        <dbReference type="ARBA" id="ARBA00022840"/>
    </source>
</evidence>
<feature type="domain" description="FtsK" evidence="6">
    <location>
        <begin position="211"/>
        <end position="408"/>
    </location>
</feature>
<dbReference type="Proteomes" id="UP001597280">
    <property type="component" value="Unassembled WGS sequence"/>
</dbReference>
<evidence type="ECO:0000256" key="1">
    <source>
        <dbReference type="ARBA" id="ARBA00022741"/>
    </source>
</evidence>
<comment type="caution">
    <text evidence="7">The sequence shown here is derived from an EMBL/GenBank/DDBJ whole genome shotgun (WGS) entry which is preliminary data.</text>
</comment>
<dbReference type="PANTHER" id="PTHR22683:SF41">
    <property type="entry name" value="DNA TRANSLOCASE FTSK"/>
    <property type="match status" value="1"/>
</dbReference>
<dbReference type="InterPro" id="IPR002543">
    <property type="entry name" value="FtsK_dom"/>
</dbReference>
<evidence type="ECO:0000256" key="3">
    <source>
        <dbReference type="PROSITE-ProRule" id="PRU00289"/>
    </source>
</evidence>
<evidence type="ECO:0000313" key="8">
    <source>
        <dbReference type="Proteomes" id="UP001597280"/>
    </source>
</evidence>
<evidence type="ECO:0000256" key="4">
    <source>
        <dbReference type="SAM" id="MobiDB-lite"/>
    </source>
</evidence>
<evidence type="ECO:0000259" key="6">
    <source>
        <dbReference type="PROSITE" id="PS50901"/>
    </source>
</evidence>
<evidence type="ECO:0000256" key="5">
    <source>
        <dbReference type="SAM" id="Phobius"/>
    </source>
</evidence>
<keyword evidence="5" id="KW-0812">Transmembrane</keyword>
<dbReference type="PROSITE" id="PS50901">
    <property type="entry name" value="FTSK"/>
    <property type="match status" value="1"/>
</dbReference>
<proteinExistence type="predicted"/>
<gene>
    <name evidence="7" type="ORF">ACFSDA_09465</name>
</gene>